<keyword evidence="2" id="KW-1185">Reference proteome</keyword>
<proteinExistence type="predicted"/>
<name>A0A419SNM0_9BACL</name>
<dbReference type="EMBL" id="MCHY01000006">
    <property type="protein sequence ID" value="RKD25819.1"/>
    <property type="molecule type" value="Genomic_DNA"/>
</dbReference>
<sequence>MFKKEGMLKRRVRFGGLVIYVWENGLEIMNRTGGEETEDERTFLTEIFQLAYPTSYPQLVDIVLSFEVEDDAEWNGRAFFSGWSGPRGTTSESAVNAFSKVKQNL</sequence>
<accession>A0A419SNM0</accession>
<protein>
    <submittedName>
        <fullName evidence="1">Uncharacterized protein</fullName>
    </submittedName>
</protein>
<reference evidence="1 2" key="1">
    <citation type="submission" date="2016-08" db="EMBL/GenBank/DDBJ databases">
        <title>Novel Firmicute Genomes.</title>
        <authorList>
            <person name="Poppleton D.I."/>
            <person name="Gribaldo S."/>
        </authorList>
    </citation>
    <scope>NUCLEOTIDE SEQUENCE [LARGE SCALE GENOMIC DNA]</scope>
    <source>
        <strain evidence="1 2">RAOx-1</strain>
    </source>
</reference>
<evidence type="ECO:0000313" key="2">
    <source>
        <dbReference type="Proteomes" id="UP000284219"/>
    </source>
</evidence>
<dbReference type="AlphaFoldDB" id="A0A419SNM0"/>
<dbReference type="Proteomes" id="UP000284219">
    <property type="component" value="Unassembled WGS sequence"/>
</dbReference>
<organism evidence="1 2">
    <name type="scientific">Ammoniphilus oxalaticus</name>
    <dbReference type="NCBI Taxonomy" id="66863"/>
    <lineage>
        <taxon>Bacteria</taxon>
        <taxon>Bacillati</taxon>
        <taxon>Bacillota</taxon>
        <taxon>Bacilli</taxon>
        <taxon>Bacillales</taxon>
        <taxon>Paenibacillaceae</taxon>
        <taxon>Aneurinibacillus group</taxon>
        <taxon>Ammoniphilus</taxon>
    </lineage>
</organism>
<comment type="caution">
    <text evidence="1">The sequence shown here is derived from an EMBL/GenBank/DDBJ whole genome shotgun (WGS) entry which is preliminary data.</text>
</comment>
<evidence type="ECO:0000313" key="1">
    <source>
        <dbReference type="EMBL" id="RKD25819.1"/>
    </source>
</evidence>
<gene>
    <name evidence="1" type="ORF">BEP19_02465</name>
</gene>